<dbReference type="AlphaFoldDB" id="Q2KEY6"/>
<name>Q2KEY6_PYRO7</name>
<reference evidence="1" key="1">
    <citation type="submission" date="2005-01" db="EMBL/GenBank/DDBJ databases">
        <title>The sequence of Magnaporthe grisea chromosome 7.</title>
        <authorList>
            <person name="Thon M.R."/>
            <person name="Pan H."/>
            <person name="Diener A."/>
            <person name="Papalas J."/>
            <person name="Taro A."/>
            <person name="Mitchell T."/>
            <person name="Dean R.A."/>
        </authorList>
    </citation>
    <scope>NUCLEOTIDE SEQUENCE</scope>
    <source>
        <strain evidence="1">70-15</strain>
    </source>
</reference>
<protein>
    <submittedName>
        <fullName evidence="1">Uncharacterized protein</fullName>
    </submittedName>
</protein>
<accession>Q2KEY6</accession>
<sequence>MERRADTGRGGGKRTPR</sequence>
<dbReference type="EMBL" id="CM000230">
    <property type="protein sequence ID" value="EAQ71493.1"/>
    <property type="molecule type" value="Genomic_DNA"/>
</dbReference>
<evidence type="ECO:0000313" key="1">
    <source>
        <dbReference type="EMBL" id="EAQ71493.1"/>
    </source>
</evidence>
<proteinExistence type="predicted"/>
<gene>
    <name evidence="1" type="ORF">MGCH7_ch7g900</name>
</gene>
<organism evidence="1">
    <name type="scientific">Pyricularia oryzae (strain 70-15 / ATCC MYA-4617 / FGSC 8958)</name>
    <name type="common">Rice blast fungus</name>
    <name type="synonym">Magnaporthe oryzae</name>
    <dbReference type="NCBI Taxonomy" id="242507"/>
    <lineage>
        <taxon>Eukaryota</taxon>
        <taxon>Fungi</taxon>
        <taxon>Dikarya</taxon>
        <taxon>Ascomycota</taxon>
        <taxon>Pezizomycotina</taxon>
        <taxon>Sordariomycetes</taxon>
        <taxon>Sordariomycetidae</taxon>
        <taxon>Magnaporthales</taxon>
        <taxon>Pyriculariaceae</taxon>
        <taxon>Pyricularia</taxon>
    </lineage>
</organism>